<dbReference type="AlphaFoldDB" id="A0AAN7XQL4"/>
<evidence type="ECO:0000256" key="1">
    <source>
        <dbReference type="SAM" id="MobiDB-lite"/>
    </source>
</evidence>
<comment type="caution">
    <text evidence="2">The sequence shown here is derived from an EMBL/GenBank/DDBJ whole genome shotgun (WGS) entry which is preliminary data.</text>
</comment>
<proteinExistence type="predicted"/>
<protein>
    <submittedName>
        <fullName evidence="2">Uncharacterized protein</fullName>
    </submittedName>
</protein>
<feature type="compositionally biased region" description="Low complexity" evidence="1">
    <location>
        <begin position="49"/>
        <end position="63"/>
    </location>
</feature>
<reference evidence="2 3" key="2">
    <citation type="journal article" date="2023" name="Mol. Biol. Evol.">
        <title>Genomics of Secondarily Temperate Adaptation in the Only Non-Antarctic Icefish.</title>
        <authorList>
            <person name="Rivera-Colon A.G."/>
            <person name="Rayamajhi N."/>
            <person name="Minhas B.F."/>
            <person name="Madrigal G."/>
            <person name="Bilyk K.T."/>
            <person name="Yoon V."/>
            <person name="Hune M."/>
            <person name="Gregory S."/>
            <person name="Cheng C.H.C."/>
            <person name="Catchen J.M."/>
        </authorList>
    </citation>
    <scope>NUCLEOTIDE SEQUENCE [LARGE SCALE GENOMIC DNA]</scope>
    <source>
        <strain evidence="2">JMC-PN-2008</strain>
    </source>
</reference>
<dbReference type="EMBL" id="JAUZQC010000010">
    <property type="protein sequence ID" value="KAK5864960.1"/>
    <property type="molecule type" value="Genomic_DNA"/>
</dbReference>
<reference evidence="2 3" key="1">
    <citation type="journal article" date="2023" name="Genes (Basel)">
        <title>Chromosome-Level Genome Assembly and Circadian Gene Repertoire of the Patagonia Blennie Eleginops maclovinus-The Closest Ancestral Proxy of Antarctic Cryonotothenioids.</title>
        <authorList>
            <person name="Cheng C.C."/>
            <person name="Rivera-Colon A.G."/>
            <person name="Minhas B.F."/>
            <person name="Wilson L."/>
            <person name="Rayamajhi N."/>
            <person name="Vargas-Chacoff L."/>
            <person name="Catchen J.M."/>
        </authorList>
    </citation>
    <scope>NUCLEOTIDE SEQUENCE [LARGE SCALE GENOMIC DNA]</scope>
    <source>
        <strain evidence="2">JMC-PN-2008</strain>
    </source>
</reference>
<keyword evidence="3" id="KW-1185">Reference proteome</keyword>
<gene>
    <name evidence="2" type="ORF">PBY51_016159</name>
</gene>
<organism evidence="2 3">
    <name type="scientific">Eleginops maclovinus</name>
    <name type="common">Patagonian blennie</name>
    <name type="synonym">Eleginus maclovinus</name>
    <dbReference type="NCBI Taxonomy" id="56733"/>
    <lineage>
        <taxon>Eukaryota</taxon>
        <taxon>Metazoa</taxon>
        <taxon>Chordata</taxon>
        <taxon>Craniata</taxon>
        <taxon>Vertebrata</taxon>
        <taxon>Euteleostomi</taxon>
        <taxon>Actinopterygii</taxon>
        <taxon>Neopterygii</taxon>
        <taxon>Teleostei</taxon>
        <taxon>Neoteleostei</taxon>
        <taxon>Acanthomorphata</taxon>
        <taxon>Eupercaria</taxon>
        <taxon>Perciformes</taxon>
        <taxon>Notothenioidei</taxon>
        <taxon>Eleginopidae</taxon>
        <taxon>Eleginops</taxon>
    </lineage>
</organism>
<evidence type="ECO:0000313" key="3">
    <source>
        <dbReference type="Proteomes" id="UP001346869"/>
    </source>
</evidence>
<sequence length="75" mass="7990">MPSYMGKYLRGRSEVCLVSVSMKKRRDQGAESPPGQQPRLAHLLVSPALPGHSSQPLQQPQSHRASVQGGRGGGA</sequence>
<evidence type="ECO:0000313" key="2">
    <source>
        <dbReference type="EMBL" id="KAK5864960.1"/>
    </source>
</evidence>
<feature type="region of interest" description="Disordered" evidence="1">
    <location>
        <begin position="46"/>
        <end position="75"/>
    </location>
</feature>
<dbReference type="Proteomes" id="UP001346869">
    <property type="component" value="Unassembled WGS sequence"/>
</dbReference>
<accession>A0AAN7XQL4</accession>
<name>A0AAN7XQL4_ELEMC</name>